<feature type="transmembrane region" description="Helical" evidence="3">
    <location>
        <begin position="6"/>
        <end position="23"/>
    </location>
</feature>
<keyword evidence="2" id="KW-0378">Hydrolase</keyword>
<evidence type="ECO:0000256" key="1">
    <source>
        <dbReference type="ARBA" id="ARBA00022723"/>
    </source>
</evidence>
<evidence type="ECO:0000313" key="5">
    <source>
        <dbReference type="EMBL" id="PQL90337.1"/>
    </source>
</evidence>
<comment type="caution">
    <text evidence="5">The sequence shown here is derived from an EMBL/GenBank/DDBJ whole genome shotgun (WGS) entry which is preliminary data.</text>
</comment>
<dbReference type="EMBL" id="PSZM01000046">
    <property type="protein sequence ID" value="PQL90337.1"/>
    <property type="molecule type" value="Genomic_DNA"/>
</dbReference>
<reference evidence="5 6" key="1">
    <citation type="submission" date="2018-02" db="EMBL/GenBank/DDBJ databases">
        <title>Genome sequences of Apibacter spp., gut symbionts of Asian honey bees.</title>
        <authorList>
            <person name="Kwong W.K."/>
            <person name="Steele M.I."/>
            <person name="Moran N.A."/>
        </authorList>
    </citation>
    <scope>NUCLEOTIDE SEQUENCE [LARGE SCALE GENOMIC DNA]</scope>
    <source>
        <strain evidence="6">wkB301</strain>
    </source>
</reference>
<keyword evidence="6" id="KW-1185">Reference proteome</keyword>
<evidence type="ECO:0000256" key="2">
    <source>
        <dbReference type="ARBA" id="ARBA00022801"/>
    </source>
</evidence>
<name>A0A2S8A6Y6_9FLAO</name>
<dbReference type="PANTHER" id="PTHR31302">
    <property type="entry name" value="TRANSMEMBRANE PROTEIN WITH METALLOPHOSPHOESTERASE DOMAIN-RELATED"/>
    <property type="match status" value="1"/>
</dbReference>
<organism evidence="5 6">
    <name type="scientific">Apibacter adventoris</name>
    <dbReference type="NCBI Taxonomy" id="1679466"/>
    <lineage>
        <taxon>Bacteria</taxon>
        <taxon>Pseudomonadati</taxon>
        <taxon>Bacteroidota</taxon>
        <taxon>Flavobacteriia</taxon>
        <taxon>Flavobacteriales</taxon>
        <taxon>Weeksellaceae</taxon>
        <taxon>Apibacter</taxon>
    </lineage>
</organism>
<dbReference type="PANTHER" id="PTHR31302:SF31">
    <property type="entry name" value="PHOSPHODIESTERASE YAEI"/>
    <property type="match status" value="1"/>
</dbReference>
<accession>A0A2S8A6Y6</accession>
<dbReference type="InterPro" id="IPR029052">
    <property type="entry name" value="Metallo-depent_PP-like"/>
</dbReference>
<dbReference type="InterPro" id="IPR004843">
    <property type="entry name" value="Calcineurin-like_PHP"/>
</dbReference>
<dbReference type="Gene3D" id="3.60.21.10">
    <property type="match status" value="1"/>
</dbReference>
<dbReference type="OrthoDB" id="9780884at2"/>
<dbReference type="GO" id="GO:0046872">
    <property type="term" value="F:metal ion binding"/>
    <property type="evidence" value="ECO:0007669"/>
    <property type="project" value="UniProtKB-KW"/>
</dbReference>
<dbReference type="GO" id="GO:0008758">
    <property type="term" value="F:UDP-2,3-diacylglucosamine hydrolase activity"/>
    <property type="evidence" value="ECO:0007669"/>
    <property type="project" value="TreeGrafter"/>
</dbReference>
<gene>
    <name evidence="5" type="ORF">C4S77_10585</name>
</gene>
<feature type="domain" description="Calcineurin-like phosphoesterase" evidence="4">
    <location>
        <begin position="162"/>
        <end position="343"/>
    </location>
</feature>
<dbReference type="AlphaFoldDB" id="A0A2S8A6Y6"/>
<dbReference type="RefSeq" id="WP_105247526.1">
    <property type="nucleotide sequence ID" value="NZ_PSZM01000046.1"/>
</dbReference>
<dbReference type="GO" id="GO:0009245">
    <property type="term" value="P:lipid A biosynthetic process"/>
    <property type="evidence" value="ECO:0007669"/>
    <property type="project" value="TreeGrafter"/>
</dbReference>
<dbReference type="GO" id="GO:0016020">
    <property type="term" value="C:membrane"/>
    <property type="evidence" value="ECO:0007669"/>
    <property type="project" value="GOC"/>
</dbReference>
<evidence type="ECO:0000256" key="3">
    <source>
        <dbReference type="SAM" id="Phobius"/>
    </source>
</evidence>
<feature type="transmembrane region" description="Helical" evidence="3">
    <location>
        <begin position="116"/>
        <end position="137"/>
    </location>
</feature>
<feature type="transmembrane region" description="Helical" evidence="3">
    <location>
        <begin position="35"/>
        <end position="53"/>
    </location>
</feature>
<sequence>MKSLIGILFISSIFIEFYSYQAIKTLTDKKWIRKTWIIISLSALLLILIWSLNIDRNNRTQVQFLMAFFIIDYVPKLVLALVLFINDIIRFITFLFKKIFSSSKEKVYFPARRKAISTLGIGLASIPFLSIIEGIVWGKYDFTVRKVHLTFPNLPDKFDGYKIVQVSDMHLGSFDINAYDKVAKGIQLINDQNPDLFLFTGDSVNNLAKEMDPWLSLLQTIKAKDGKYSILGNHDYGIYMLKSRKAQKANTENIHARHQKIGWVLLNNEAVKIYKDDQYINIIGVENWGLGHFPKYADLSKATKDVKEGDFNILMSHDPTHFDVKVKEFPKKMHLTLAGHTHGMQFGVEIPGIIKWSPIKYRYPKWAGLYQDKGRFLYVNRGFGYIGFPGRVGIWPEITVIELKKG</sequence>
<keyword evidence="1" id="KW-0479">Metal-binding</keyword>
<keyword evidence="3" id="KW-0472">Membrane</keyword>
<dbReference type="Proteomes" id="UP000238042">
    <property type="component" value="Unassembled WGS sequence"/>
</dbReference>
<dbReference type="CDD" id="cd07385">
    <property type="entry name" value="MPP_YkuE_C"/>
    <property type="match status" value="1"/>
</dbReference>
<protein>
    <submittedName>
        <fullName evidence="5">Phosphoesterase</fullName>
    </submittedName>
</protein>
<keyword evidence="3" id="KW-0812">Transmembrane</keyword>
<keyword evidence="3" id="KW-1133">Transmembrane helix</keyword>
<proteinExistence type="predicted"/>
<dbReference type="InterPro" id="IPR051158">
    <property type="entry name" value="Metallophosphoesterase_sf"/>
</dbReference>
<dbReference type="Pfam" id="PF00149">
    <property type="entry name" value="Metallophos"/>
    <property type="match status" value="1"/>
</dbReference>
<evidence type="ECO:0000259" key="4">
    <source>
        <dbReference type="Pfam" id="PF00149"/>
    </source>
</evidence>
<feature type="transmembrane region" description="Helical" evidence="3">
    <location>
        <begin position="73"/>
        <end position="96"/>
    </location>
</feature>
<dbReference type="SUPFAM" id="SSF56300">
    <property type="entry name" value="Metallo-dependent phosphatases"/>
    <property type="match status" value="1"/>
</dbReference>
<evidence type="ECO:0000313" key="6">
    <source>
        <dbReference type="Proteomes" id="UP000238042"/>
    </source>
</evidence>